<dbReference type="GO" id="GO:0016757">
    <property type="term" value="F:glycosyltransferase activity"/>
    <property type="evidence" value="ECO:0007669"/>
    <property type="project" value="TreeGrafter"/>
</dbReference>
<dbReference type="Pfam" id="PF13692">
    <property type="entry name" value="Glyco_trans_1_4"/>
    <property type="match status" value="1"/>
</dbReference>
<reference evidence="2" key="1">
    <citation type="submission" date="2020-05" db="EMBL/GenBank/DDBJ databases">
        <authorList>
            <person name="Chiriac C."/>
            <person name="Salcher M."/>
            <person name="Ghai R."/>
            <person name="Kavagutti S V."/>
        </authorList>
    </citation>
    <scope>NUCLEOTIDE SEQUENCE</scope>
</reference>
<dbReference type="SUPFAM" id="SSF53756">
    <property type="entry name" value="UDP-Glycosyltransferase/glycogen phosphorylase"/>
    <property type="match status" value="1"/>
</dbReference>
<dbReference type="PANTHER" id="PTHR46401">
    <property type="entry name" value="GLYCOSYLTRANSFERASE WBBK-RELATED"/>
    <property type="match status" value="1"/>
</dbReference>
<proteinExistence type="predicted"/>
<protein>
    <submittedName>
        <fullName evidence="2">Unannotated protein</fullName>
    </submittedName>
</protein>
<evidence type="ECO:0000313" key="2">
    <source>
        <dbReference type="EMBL" id="CAB4709808.1"/>
    </source>
</evidence>
<organism evidence="2">
    <name type="scientific">freshwater metagenome</name>
    <dbReference type="NCBI Taxonomy" id="449393"/>
    <lineage>
        <taxon>unclassified sequences</taxon>
        <taxon>metagenomes</taxon>
        <taxon>ecological metagenomes</taxon>
    </lineage>
</organism>
<keyword evidence="1" id="KW-0808">Transferase</keyword>
<gene>
    <name evidence="2" type="ORF">UFOPK2399_01923</name>
</gene>
<name>A0A6J6QLM8_9ZZZZ</name>
<dbReference type="EMBL" id="CAEZXP010000010">
    <property type="protein sequence ID" value="CAB4709808.1"/>
    <property type="molecule type" value="Genomic_DNA"/>
</dbReference>
<dbReference type="GO" id="GO:0009103">
    <property type="term" value="P:lipopolysaccharide biosynthetic process"/>
    <property type="evidence" value="ECO:0007669"/>
    <property type="project" value="TreeGrafter"/>
</dbReference>
<dbReference type="AlphaFoldDB" id="A0A6J6QLM8"/>
<dbReference type="CDD" id="cd03809">
    <property type="entry name" value="GT4_MtfB-like"/>
    <property type="match status" value="1"/>
</dbReference>
<evidence type="ECO:0000256" key="1">
    <source>
        <dbReference type="ARBA" id="ARBA00022679"/>
    </source>
</evidence>
<dbReference type="Gene3D" id="3.40.50.2000">
    <property type="entry name" value="Glycogen Phosphorylase B"/>
    <property type="match status" value="1"/>
</dbReference>
<sequence>MRGKGVARYLAEMLPRLAEVDTHLDLVVLAEVAASLPPGAEGLSRQAINPRPASVWEQVGMPRAARSGRLGLLHSTSDRLPVATSTPLSLYLFEDPKYREAMSGREGGVRHRVAGALVRGLFPVSLRRAGIVMVSSEATRADVLARGVSDDRIRLVYPGVSPAFRPAHDAQELAAIHARLGFPDGYVLHFSSDDPRDNSRVAFEAYAVAFAREPSLPQLVIAGPVNARAAEQRAFAESLGILDRTHWIGYLSGEALLEIYRGAAAYIDPSLYEGFGFQVAEALASGTPVVCSNATSLPEVVGQAGVLVAPSDVRGFASALAELATGDSARWREAGPQQAARFRWESTARETVAAWEELLA</sequence>
<accession>A0A6J6QLM8</accession>
<dbReference type="PANTHER" id="PTHR46401:SF2">
    <property type="entry name" value="GLYCOSYLTRANSFERASE WBBK-RELATED"/>
    <property type="match status" value="1"/>
</dbReference>